<comment type="caution">
    <text evidence="4">The sequence shown here is derived from an EMBL/GenBank/DDBJ whole genome shotgun (WGS) entry which is preliminary data.</text>
</comment>
<evidence type="ECO:0000313" key="4">
    <source>
        <dbReference type="EMBL" id="ENW04982.1"/>
    </source>
</evidence>
<dbReference type="PANTHER" id="PTHR10204">
    <property type="entry name" value="NAD P H OXIDOREDUCTASE-RELATED"/>
    <property type="match status" value="1"/>
</dbReference>
<dbReference type="InterPro" id="IPR051545">
    <property type="entry name" value="NAD(P)H_dehydrogenase_qn"/>
</dbReference>
<dbReference type="AlphaFoldDB" id="N9E4A4"/>
<evidence type="ECO:0000256" key="1">
    <source>
        <dbReference type="ARBA" id="ARBA00006252"/>
    </source>
</evidence>
<dbReference type="GO" id="GO:0005829">
    <property type="term" value="C:cytosol"/>
    <property type="evidence" value="ECO:0007669"/>
    <property type="project" value="TreeGrafter"/>
</dbReference>
<dbReference type="PANTHER" id="PTHR10204:SF34">
    <property type="entry name" value="NAD(P)H DEHYDROGENASE [QUINONE] 1 ISOFORM 1"/>
    <property type="match status" value="1"/>
</dbReference>
<protein>
    <recommendedName>
        <fullName evidence="3">Flavodoxin-like fold domain-containing protein</fullName>
    </recommendedName>
</protein>
<keyword evidence="2" id="KW-0560">Oxidoreductase</keyword>
<dbReference type="FunFam" id="3.40.50.360:FF:000054">
    <property type="entry name" value="NAD(P)H dehydrogenase, quinone 1"/>
    <property type="match status" value="1"/>
</dbReference>
<dbReference type="OrthoDB" id="9798454at2"/>
<dbReference type="Gene3D" id="3.40.50.360">
    <property type="match status" value="1"/>
</dbReference>
<comment type="similarity">
    <text evidence="1">Belongs to the NAD(P)H dehydrogenase (quinone) family.</text>
</comment>
<dbReference type="GO" id="GO:0003955">
    <property type="term" value="F:NAD(P)H dehydrogenase (quinone) activity"/>
    <property type="evidence" value="ECO:0007669"/>
    <property type="project" value="TreeGrafter"/>
</dbReference>
<dbReference type="PATRIC" id="fig|1217649.3.peg.1650"/>
<dbReference type="InterPro" id="IPR029039">
    <property type="entry name" value="Flavoprotein-like_sf"/>
</dbReference>
<proteinExistence type="inferred from homology"/>
<dbReference type="EMBL" id="APQK01000012">
    <property type="protein sequence ID" value="ENW04982.1"/>
    <property type="molecule type" value="Genomic_DNA"/>
</dbReference>
<dbReference type="Pfam" id="PF02525">
    <property type="entry name" value="Flavodoxin_2"/>
    <property type="match status" value="1"/>
</dbReference>
<sequence length="233" mass="26830">MNILIVHAHPENQSFTTSLKNLADEVLNKKGYSVEISDLYEMNFNPVASKQDFQIVENPEYFNYALEQRNAVKKDSLSPDIKIEIDKVQRADLVIFTFPLYWTSVPAILKGWIDRIFVSGIFYGGKRFYNHGGMTGKKAMLCFTLGGREHMFGDQSVHGSIEQYISSIQRGSLAYTGFEVLPPFIAYHVPYISHEDRQKILTNFEAYLENLENLKPLEFPKLEKFDDKMNPLN</sequence>
<evidence type="ECO:0000313" key="5">
    <source>
        <dbReference type="Proteomes" id="UP000018417"/>
    </source>
</evidence>
<name>N9E4A4_9GAMM</name>
<dbReference type="Proteomes" id="UP000018417">
    <property type="component" value="Unassembled WGS sequence"/>
</dbReference>
<dbReference type="HOGENOM" id="CLU_058643_2_1_6"/>
<dbReference type="SUPFAM" id="SSF52218">
    <property type="entry name" value="Flavoproteins"/>
    <property type="match status" value="1"/>
</dbReference>
<evidence type="ECO:0000256" key="2">
    <source>
        <dbReference type="ARBA" id="ARBA00023002"/>
    </source>
</evidence>
<feature type="domain" description="Flavodoxin-like fold" evidence="3">
    <location>
        <begin position="1"/>
        <end position="205"/>
    </location>
</feature>
<gene>
    <name evidence="4" type="ORF">F934_01714</name>
</gene>
<dbReference type="RefSeq" id="WP_005054011.1">
    <property type="nucleotide sequence ID" value="NZ_KB849759.1"/>
</dbReference>
<dbReference type="InterPro" id="IPR003680">
    <property type="entry name" value="Flavodoxin_fold"/>
</dbReference>
<reference evidence="4 5" key="1">
    <citation type="submission" date="2013-02" db="EMBL/GenBank/DDBJ databases">
        <title>The Genome Sequence of Acinetobacter beijerinckii ANC 3835.</title>
        <authorList>
            <consortium name="The Broad Institute Genome Sequencing Platform"/>
            <consortium name="The Broad Institute Genome Sequencing Center for Infectious Disease"/>
            <person name="Cerqueira G."/>
            <person name="Feldgarden M."/>
            <person name="Courvalin P."/>
            <person name="Perichon B."/>
            <person name="Grillot-Courvalin C."/>
            <person name="Clermont D."/>
            <person name="Rocha E."/>
            <person name="Yoon E.-J."/>
            <person name="Nemec A."/>
            <person name="Walker B."/>
            <person name="Young S.K."/>
            <person name="Zeng Q."/>
            <person name="Gargeya S."/>
            <person name="Fitzgerald M."/>
            <person name="Haas B."/>
            <person name="Abouelleil A."/>
            <person name="Alvarado L."/>
            <person name="Arachchi H.M."/>
            <person name="Berlin A.M."/>
            <person name="Chapman S.B."/>
            <person name="Dewar J."/>
            <person name="Goldberg J."/>
            <person name="Griggs A."/>
            <person name="Gujja S."/>
            <person name="Hansen M."/>
            <person name="Howarth C."/>
            <person name="Imamovic A."/>
            <person name="Larimer J."/>
            <person name="McCowan C."/>
            <person name="Murphy C."/>
            <person name="Neiman D."/>
            <person name="Pearson M."/>
            <person name="Priest M."/>
            <person name="Roberts A."/>
            <person name="Saif S."/>
            <person name="Shea T."/>
            <person name="Sisk P."/>
            <person name="Sykes S."/>
            <person name="Wortman J."/>
            <person name="Nusbaum C."/>
            <person name="Birren B."/>
        </authorList>
    </citation>
    <scope>NUCLEOTIDE SEQUENCE [LARGE SCALE GENOMIC DNA]</scope>
    <source>
        <strain evidence="4 5">ANC 3835</strain>
    </source>
</reference>
<accession>N9E4A4</accession>
<organism evidence="4 5">
    <name type="scientific">Acinetobacter beijerinckii ANC 3835</name>
    <dbReference type="NCBI Taxonomy" id="1217649"/>
    <lineage>
        <taxon>Bacteria</taxon>
        <taxon>Pseudomonadati</taxon>
        <taxon>Pseudomonadota</taxon>
        <taxon>Gammaproteobacteria</taxon>
        <taxon>Moraxellales</taxon>
        <taxon>Moraxellaceae</taxon>
        <taxon>Acinetobacter</taxon>
    </lineage>
</organism>
<evidence type="ECO:0000259" key="3">
    <source>
        <dbReference type="Pfam" id="PF02525"/>
    </source>
</evidence>